<dbReference type="STRING" id="307972.A0A2G8K5J5"/>
<feature type="compositionally biased region" description="Polar residues" evidence="3">
    <location>
        <begin position="247"/>
        <end position="257"/>
    </location>
</feature>
<dbReference type="AlphaFoldDB" id="A0A2G8K5J5"/>
<reference evidence="5 6" key="1">
    <citation type="journal article" date="2017" name="PLoS Biol.">
        <title>The sea cucumber genome provides insights into morphological evolution and visceral regeneration.</title>
        <authorList>
            <person name="Zhang X."/>
            <person name="Sun L."/>
            <person name="Yuan J."/>
            <person name="Sun Y."/>
            <person name="Gao Y."/>
            <person name="Zhang L."/>
            <person name="Li S."/>
            <person name="Dai H."/>
            <person name="Hamel J.F."/>
            <person name="Liu C."/>
            <person name="Yu Y."/>
            <person name="Liu S."/>
            <person name="Lin W."/>
            <person name="Guo K."/>
            <person name="Jin S."/>
            <person name="Xu P."/>
            <person name="Storey K.B."/>
            <person name="Huan P."/>
            <person name="Zhang T."/>
            <person name="Zhou Y."/>
            <person name="Zhang J."/>
            <person name="Lin C."/>
            <person name="Li X."/>
            <person name="Xing L."/>
            <person name="Huo D."/>
            <person name="Sun M."/>
            <person name="Wang L."/>
            <person name="Mercier A."/>
            <person name="Li F."/>
            <person name="Yang H."/>
            <person name="Xiang J."/>
        </authorList>
    </citation>
    <scope>NUCLEOTIDE SEQUENCE [LARGE SCALE GENOMIC DNA]</scope>
    <source>
        <strain evidence="5">Shaxun</strain>
        <tissue evidence="5">Muscle</tissue>
    </source>
</reference>
<feature type="compositionally biased region" description="Low complexity" evidence="3">
    <location>
        <begin position="346"/>
        <end position="371"/>
    </location>
</feature>
<dbReference type="GO" id="GO:0004842">
    <property type="term" value="F:ubiquitin-protein transferase activity"/>
    <property type="evidence" value="ECO:0007669"/>
    <property type="project" value="InterPro"/>
</dbReference>
<evidence type="ECO:0000313" key="5">
    <source>
        <dbReference type="EMBL" id="PIK43223.1"/>
    </source>
</evidence>
<keyword evidence="6" id="KW-1185">Reference proteome</keyword>
<sequence length="645" mass="70941">MVVNQHVNITLWKGATCSEVFLYGVATMTKERIGRPKKLLSISLLYQGFIRAFSLDSKLKESLQLHINSSVCIMIGLLELLDNYFHDTEQLDIHKGPLFIMLITKIPPNFTQAGLGNKKVLLSSNATPLEVRTSLYESFPKLERAGGFEYLKGNGTTKCLVPIPLPRDGYSATSLHAAAKKARVYLRPIQNNINLDVPHAAGSSSSNPLVDLMEKCKSCNSDVPQTLLRQHVKTCVSRRQLRMQDITDTTSTIPVTSDDSDSDFPEILSSDEGTATPAVGLHPSCLQSSQTTDNQSTLGTTHPQAGTTPTTTTVVGMVKTMTSVDHPYSLSSNTPRTEAQIINSRPSPTALSPNPTLSTTTSSTHSMASTSGEQNTNYMRSLPSTSASGTTHYEDDENVSYRSYLQDCIDVHDMSDADMEEDAQLNRAIAESLETYSKRDDVTSASLLLTLNQKIHNNSVFRFNVNRLHLWECAVRGFKRLSFAGDKRIVVHFTDSIGNIEGAVDQGGPLREFIRLMMKNLQKNNSVFDGPLDRRFLRMNTNALNGGLFKVAGTMVAVSLIHGGLAPHFFWRSLFNIVSYGFEAAAPLVEEVRDPETKLLIEAIVNATSTEELNDAIESASFLMGLAGTFESTHHSLTKNQLLRN</sequence>
<proteinExistence type="predicted"/>
<dbReference type="Proteomes" id="UP000230750">
    <property type="component" value="Unassembled WGS sequence"/>
</dbReference>
<gene>
    <name evidence="5" type="ORF">BSL78_19914</name>
</gene>
<feature type="domain" description="HECT" evidence="4">
    <location>
        <begin position="487"/>
        <end position="578"/>
    </location>
</feature>
<feature type="region of interest" description="Disordered" evidence="3">
    <location>
        <begin position="344"/>
        <end position="393"/>
    </location>
</feature>
<dbReference type="InterPro" id="IPR035983">
    <property type="entry name" value="Hect_E3_ubiquitin_ligase"/>
</dbReference>
<evidence type="ECO:0000313" key="6">
    <source>
        <dbReference type="Proteomes" id="UP000230750"/>
    </source>
</evidence>
<keyword evidence="1 2" id="KW-0833">Ubl conjugation pathway</keyword>
<feature type="region of interest" description="Disordered" evidence="3">
    <location>
        <begin position="247"/>
        <end position="311"/>
    </location>
</feature>
<feature type="compositionally biased region" description="Polar residues" evidence="3">
    <location>
        <begin position="372"/>
        <end position="391"/>
    </location>
</feature>
<accession>A0A2G8K5J5</accession>
<feature type="compositionally biased region" description="Polar residues" evidence="3">
    <location>
        <begin position="285"/>
        <end position="298"/>
    </location>
</feature>
<name>A0A2G8K5J5_STIJA</name>
<evidence type="ECO:0000256" key="1">
    <source>
        <dbReference type="ARBA" id="ARBA00022786"/>
    </source>
</evidence>
<protein>
    <submittedName>
        <fullName evidence="5">Putative G2/M phase-specific E3 ubiquitin-protein ligase-like</fullName>
    </submittedName>
</protein>
<evidence type="ECO:0000259" key="4">
    <source>
        <dbReference type="PROSITE" id="PS50237"/>
    </source>
</evidence>
<comment type="caution">
    <text evidence="2">Lacks conserved residue(s) required for the propagation of feature annotation.</text>
</comment>
<dbReference type="PROSITE" id="PS50330">
    <property type="entry name" value="UIM"/>
    <property type="match status" value="1"/>
</dbReference>
<feature type="compositionally biased region" description="Low complexity" evidence="3">
    <location>
        <begin position="299"/>
        <end position="311"/>
    </location>
</feature>
<evidence type="ECO:0000256" key="3">
    <source>
        <dbReference type="SAM" id="MobiDB-lite"/>
    </source>
</evidence>
<dbReference type="InterPro" id="IPR000569">
    <property type="entry name" value="HECT_dom"/>
</dbReference>
<dbReference type="PROSITE" id="PS50237">
    <property type="entry name" value="HECT"/>
    <property type="match status" value="1"/>
</dbReference>
<organism evidence="5 6">
    <name type="scientific">Stichopus japonicus</name>
    <name type="common">Sea cucumber</name>
    <dbReference type="NCBI Taxonomy" id="307972"/>
    <lineage>
        <taxon>Eukaryota</taxon>
        <taxon>Metazoa</taxon>
        <taxon>Echinodermata</taxon>
        <taxon>Eleutherozoa</taxon>
        <taxon>Echinozoa</taxon>
        <taxon>Holothuroidea</taxon>
        <taxon>Aspidochirotacea</taxon>
        <taxon>Aspidochirotida</taxon>
        <taxon>Stichopodidae</taxon>
        <taxon>Apostichopus</taxon>
    </lineage>
</organism>
<dbReference type="OrthoDB" id="2384350at2759"/>
<dbReference type="EMBL" id="MRZV01000865">
    <property type="protein sequence ID" value="PIK43223.1"/>
    <property type="molecule type" value="Genomic_DNA"/>
</dbReference>
<dbReference type="SUPFAM" id="SSF56204">
    <property type="entry name" value="Hect, E3 ligase catalytic domain"/>
    <property type="match status" value="1"/>
</dbReference>
<comment type="caution">
    <text evidence="5">The sequence shown here is derived from an EMBL/GenBank/DDBJ whole genome shotgun (WGS) entry which is preliminary data.</text>
</comment>
<evidence type="ECO:0000256" key="2">
    <source>
        <dbReference type="PROSITE-ProRule" id="PRU00104"/>
    </source>
</evidence>
<dbReference type="InterPro" id="IPR003903">
    <property type="entry name" value="UIM_dom"/>
</dbReference>
<dbReference type="Gene3D" id="3.90.1750.10">
    <property type="entry name" value="Hect, E3 ligase catalytic domains"/>
    <property type="match status" value="1"/>
</dbReference>